<proteinExistence type="predicted"/>
<protein>
    <submittedName>
        <fullName evidence="1">Uncharacterized protein</fullName>
    </submittedName>
</protein>
<dbReference type="EMBL" id="CM039426">
    <property type="protein sequence ID" value="KAI4356988.1"/>
    <property type="molecule type" value="Genomic_DNA"/>
</dbReference>
<accession>A0ACB9Q8D1</accession>
<evidence type="ECO:0000313" key="2">
    <source>
        <dbReference type="Proteomes" id="UP000828941"/>
    </source>
</evidence>
<organism evidence="1 2">
    <name type="scientific">Bauhinia variegata</name>
    <name type="common">Purple orchid tree</name>
    <name type="synonym">Phanera variegata</name>
    <dbReference type="NCBI Taxonomy" id="167791"/>
    <lineage>
        <taxon>Eukaryota</taxon>
        <taxon>Viridiplantae</taxon>
        <taxon>Streptophyta</taxon>
        <taxon>Embryophyta</taxon>
        <taxon>Tracheophyta</taxon>
        <taxon>Spermatophyta</taxon>
        <taxon>Magnoliopsida</taxon>
        <taxon>eudicotyledons</taxon>
        <taxon>Gunneridae</taxon>
        <taxon>Pentapetalae</taxon>
        <taxon>rosids</taxon>
        <taxon>fabids</taxon>
        <taxon>Fabales</taxon>
        <taxon>Fabaceae</taxon>
        <taxon>Cercidoideae</taxon>
        <taxon>Cercideae</taxon>
        <taxon>Bauhiniinae</taxon>
        <taxon>Bauhinia</taxon>
    </lineage>
</organism>
<reference evidence="1 2" key="1">
    <citation type="journal article" date="2022" name="DNA Res.">
        <title>Chromosomal-level genome assembly of the orchid tree Bauhinia variegata (Leguminosae; Cercidoideae) supports the allotetraploid origin hypothesis of Bauhinia.</title>
        <authorList>
            <person name="Zhong Y."/>
            <person name="Chen Y."/>
            <person name="Zheng D."/>
            <person name="Pang J."/>
            <person name="Liu Y."/>
            <person name="Luo S."/>
            <person name="Meng S."/>
            <person name="Qian L."/>
            <person name="Wei D."/>
            <person name="Dai S."/>
            <person name="Zhou R."/>
        </authorList>
    </citation>
    <scope>NUCLEOTIDE SEQUENCE [LARGE SCALE GENOMIC DNA]</scope>
    <source>
        <strain evidence="1">BV-YZ2020</strain>
    </source>
</reference>
<keyword evidence="2" id="KW-1185">Reference proteome</keyword>
<comment type="caution">
    <text evidence="1">The sequence shown here is derived from an EMBL/GenBank/DDBJ whole genome shotgun (WGS) entry which is preliminary data.</text>
</comment>
<name>A0ACB9Q8D1_BAUVA</name>
<dbReference type="Proteomes" id="UP000828941">
    <property type="component" value="Chromosome 1"/>
</dbReference>
<evidence type="ECO:0000313" key="1">
    <source>
        <dbReference type="EMBL" id="KAI4356988.1"/>
    </source>
</evidence>
<gene>
    <name evidence="1" type="ORF">L6164_000966</name>
</gene>
<sequence length="422" mass="47452">MDAESSVSSNKLEDLRLLDDCEGGKKQKENGVSKGRDSIVKPNRPMTRSFLSQLLKNAKNNKMQACTDLVGGPPVLDGNVAEPKTPLPQIIPQKKLSVKLKPDEEVTQDKFRKKKEEEEGNSRKKSYTLTSVITAPRKAVCGLTNKPKEQIVDIDAIDTGNELAVVDYIEDIYKFYKLRESCPHDYINSQPEIDESLRATLVNWLVDVHSKLGFSHETLYLTISTIDRFLAVETVSRGELRLVGLSAMLIASKYEEVGAPGVDEFVDISDGLYTYEQIMEVERTIFRKLGWNLAVPTPYVFLVRFIKASIPDEKLENMAHFLSELGMTRYATIMYRPSMLAASAVLTARYTLNWSPAWNDTLKLHTGYSEEQLIDCARLMVSFHCQARNGKSPDVYTKYSDLKKGAVALMPPATNLLPRLCL</sequence>